<dbReference type="EMBL" id="LGSR01000002">
    <property type="protein sequence ID" value="KOS23150.1"/>
    <property type="molecule type" value="Genomic_DNA"/>
</dbReference>
<keyword evidence="1" id="KW-0147">Chitin-binding</keyword>
<accession>A0A0M8NA18</accession>
<feature type="compositionally biased region" description="Pro residues" evidence="4">
    <location>
        <begin position="185"/>
        <end position="197"/>
    </location>
</feature>
<name>A0A0M8NA18_ESCWE</name>
<dbReference type="GO" id="GO:0008061">
    <property type="term" value="F:chitin binding"/>
    <property type="evidence" value="ECO:0007669"/>
    <property type="project" value="UniProtKB-KW"/>
</dbReference>
<dbReference type="Gene3D" id="3.10.350.10">
    <property type="entry name" value="LysM domain"/>
    <property type="match status" value="5"/>
</dbReference>
<feature type="domain" description="LysM" evidence="5">
    <location>
        <begin position="305"/>
        <end position="348"/>
    </location>
</feature>
<evidence type="ECO:0000256" key="4">
    <source>
        <dbReference type="SAM" id="MobiDB-lite"/>
    </source>
</evidence>
<comment type="caution">
    <text evidence="6">The sequence shown here is derived from an EMBL/GenBank/DDBJ whole genome shotgun (WGS) entry which is preliminary data.</text>
</comment>
<reference evidence="6 7" key="1">
    <citation type="submission" date="2015-07" db="EMBL/GenBank/DDBJ databases">
        <title>The genome of the fungus Escovopsis weberi, a specialized disease agent of ant agriculture.</title>
        <authorList>
            <person name="de Man T.J."/>
            <person name="Stajich J.E."/>
            <person name="Kubicek C.P."/>
            <person name="Chenthamara K."/>
            <person name="Atanasova L."/>
            <person name="Druzhinina I.S."/>
            <person name="Birnbaum S."/>
            <person name="Barribeau S.M."/>
            <person name="Teiling C."/>
            <person name="Suen G."/>
            <person name="Currie C."/>
            <person name="Gerardo N.M."/>
        </authorList>
    </citation>
    <scope>NUCLEOTIDE SEQUENCE [LARGE SCALE GENOMIC DNA]</scope>
</reference>
<dbReference type="InterPro" id="IPR018392">
    <property type="entry name" value="LysM"/>
</dbReference>
<organism evidence="6 7">
    <name type="scientific">Escovopsis weberi</name>
    <dbReference type="NCBI Taxonomy" id="150374"/>
    <lineage>
        <taxon>Eukaryota</taxon>
        <taxon>Fungi</taxon>
        <taxon>Dikarya</taxon>
        <taxon>Ascomycota</taxon>
        <taxon>Pezizomycotina</taxon>
        <taxon>Sordariomycetes</taxon>
        <taxon>Hypocreomycetidae</taxon>
        <taxon>Hypocreales</taxon>
        <taxon>Hypocreaceae</taxon>
        <taxon>Escovopsis</taxon>
    </lineage>
</organism>
<dbReference type="STRING" id="150374.A0A0M8NA18"/>
<dbReference type="AlphaFoldDB" id="A0A0M8NA18"/>
<evidence type="ECO:0000256" key="3">
    <source>
        <dbReference type="ARBA" id="ARBA00044955"/>
    </source>
</evidence>
<evidence type="ECO:0000313" key="7">
    <source>
        <dbReference type="Proteomes" id="UP000053831"/>
    </source>
</evidence>
<evidence type="ECO:0000256" key="2">
    <source>
        <dbReference type="ARBA" id="ARBA00023026"/>
    </source>
</evidence>
<dbReference type="SUPFAM" id="SSF54106">
    <property type="entry name" value="LysM domain"/>
    <property type="match status" value="4"/>
</dbReference>
<feature type="region of interest" description="Disordered" evidence="4">
    <location>
        <begin position="266"/>
        <end position="293"/>
    </location>
</feature>
<keyword evidence="7" id="KW-1185">Reference proteome</keyword>
<dbReference type="CDD" id="cd00118">
    <property type="entry name" value="LysM"/>
    <property type="match status" value="5"/>
</dbReference>
<dbReference type="SMART" id="SM00257">
    <property type="entry name" value="LysM"/>
    <property type="match status" value="4"/>
</dbReference>
<protein>
    <submittedName>
        <fullName evidence="6">Autolysin</fullName>
    </submittedName>
</protein>
<dbReference type="InterPro" id="IPR052210">
    <property type="entry name" value="LysM1-like"/>
</dbReference>
<dbReference type="PROSITE" id="PS51782">
    <property type="entry name" value="LYSM"/>
    <property type="match status" value="4"/>
</dbReference>
<feature type="region of interest" description="Disordered" evidence="4">
    <location>
        <begin position="183"/>
        <end position="204"/>
    </location>
</feature>
<dbReference type="InterPro" id="IPR036779">
    <property type="entry name" value="LysM_dom_sf"/>
</dbReference>
<proteinExistence type="inferred from homology"/>
<comment type="similarity">
    <text evidence="3">Belongs to the secreted LysM effector family.</text>
</comment>
<feature type="compositionally biased region" description="Low complexity" evidence="4">
    <location>
        <begin position="97"/>
        <end position="111"/>
    </location>
</feature>
<dbReference type="Proteomes" id="UP000053831">
    <property type="component" value="Unassembled WGS sequence"/>
</dbReference>
<evidence type="ECO:0000256" key="1">
    <source>
        <dbReference type="ARBA" id="ARBA00022669"/>
    </source>
</evidence>
<dbReference type="PANTHER" id="PTHR34997:SF1">
    <property type="entry name" value="PEPTIDOGLYCAN-BINDING LYSIN DOMAIN"/>
    <property type="match status" value="1"/>
</dbReference>
<dbReference type="OrthoDB" id="5985073at2759"/>
<evidence type="ECO:0000313" key="6">
    <source>
        <dbReference type="EMBL" id="KOS23150.1"/>
    </source>
</evidence>
<gene>
    <name evidence="6" type="ORF">ESCO_003461</name>
</gene>
<feature type="region of interest" description="Disordered" evidence="4">
    <location>
        <begin position="97"/>
        <end position="118"/>
    </location>
</feature>
<feature type="compositionally biased region" description="Pro residues" evidence="4">
    <location>
        <begin position="272"/>
        <end position="282"/>
    </location>
</feature>
<keyword evidence="2" id="KW-0843">Virulence</keyword>
<dbReference type="Pfam" id="PF01476">
    <property type="entry name" value="LysM"/>
    <property type="match status" value="4"/>
</dbReference>
<sequence>METCDYIEQETGITHQDFVAWNPSLKEDCSGINEGIVENCNRWYKASPGDTCDAISKKGGFTLKQFAAWNLAVGEDCSGLWAHFYYCTSVPGFTPSMTTTTTRTTPRSPTSDISAPTKTQQGIIDTCNQWAQAKSGDNCDGIARKYGISSKDFKDWNPAVQDDCSGLWANYYYCVSIPGRGSGPVPTPQPKPTPTKPSGPRTQDGIVADCQTLYTAKKGDSCSSIVSQYGNLDLATFVKWNPAVGEDCYNLWANYGYCVGTKDKPASSPHASPSPSPPPESKPPTGCSKPHPEPTQPGALCECNKWYKVSRGDGCWSIAQKFGVTEDDIRRWNPESDCQLWLNYNVCVSA</sequence>
<feature type="domain" description="LysM" evidence="5">
    <location>
        <begin position="129"/>
        <end position="175"/>
    </location>
</feature>
<evidence type="ECO:0000259" key="5">
    <source>
        <dbReference type="PROSITE" id="PS51782"/>
    </source>
</evidence>
<dbReference type="PANTHER" id="PTHR34997">
    <property type="entry name" value="AM15"/>
    <property type="match status" value="1"/>
</dbReference>
<feature type="domain" description="LysM" evidence="5">
    <location>
        <begin position="212"/>
        <end position="259"/>
    </location>
</feature>
<feature type="domain" description="LysM" evidence="5">
    <location>
        <begin position="42"/>
        <end position="88"/>
    </location>
</feature>